<comment type="function">
    <text evidence="1">Putative mitochondrial redox protein which could be involved in the reduction of small toxic molecules.</text>
</comment>
<evidence type="ECO:0000256" key="6">
    <source>
        <dbReference type="ARBA" id="ARBA00023128"/>
    </source>
</evidence>
<protein>
    <submittedName>
        <fullName evidence="7">BN860_05776g1_1</fullName>
    </submittedName>
</protein>
<dbReference type="GO" id="GO:0016491">
    <property type="term" value="F:oxidoreductase activity"/>
    <property type="evidence" value="ECO:0007669"/>
    <property type="project" value="UniProtKB-KW"/>
</dbReference>
<name>A0A8J2WUF8_ZYGB2</name>
<reference evidence="8" key="1">
    <citation type="journal article" date="2013" name="Genome Announc.">
        <title>Genome sequence of the food spoilage yeast Zygosaccharomyces bailii CLIB 213(T).</title>
        <authorList>
            <person name="Galeote V."/>
            <person name="Bigey F."/>
            <person name="Devillers H."/>
            <person name="Neuveglise C."/>
            <person name="Dequin S."/>
        </authorList>
    </citation>
    <scope>NUCLEOTIDE SEQUENCE [LARGE SCALE GENOMIC DNA]</scope>
    <source>
        <strain evidence="8">CLIB 213 / ATCC 58445 / CBS 680 / CCRC 21525 / NBRC 1098 / NCYC 1416 / NRRL Y-2227</strain>
    </source>
</reference>
<dbReference type="AlphaFoldDB" id="A0A8J2WUF8"/>
<dbReference type="GO" id="GO:0005739">
    <property type="term" value="C:mitochondrion"/>
    <property type="evidence" value="ECO:0007669"/>
    <property type="project" value="UniProtKB-SubCell"/>
</dbReference>
<evidence type="ECO:0000256" key="4">
    <source>
        <dbReference type="ARBA" id="ARBA00022946"/>
    </source>
</evidence>
<evidence type="ECO:0000256" key="1">
    <source>
        <dbReference type="ARBA" id="ARBA00002963"/>
    </source>
</evidence>
<organism evidence="7 8">
    <name type="scientific">Zygosaccharomyces bailii (strain CLIB 213 / ATCC 58445 / CBS 680 / BCRC 21525 / NBRC 1098 / NCYC 1416 / NRRL Y-2227)</name>
    <dbReference type="NCBI Taxonomy" id="1333698"/>
    <lineage>
        <taxon>Eukaryota</taxon>
        <taxon>Fungi</taxon>
        <taxon>Dikarya</taxon>
        <taxon>Ascomycota</taxon>
        <taxon>Saccharomycotina</taxon>
        <taxon>Saccharomycetes</taxon>
        <taxon>Saccharomycetales</taxon>
        <taxon>Saccharomycetaceae</taxon>
        <taxon>Zygosaccharomyces</taxon>
    </lineage>
</organism>
<keyword evidence="4" id="KW-0809">Transit peptide</keyword>
<evidence type="ECO:0000256" key="5">
    <source>
        <dbReference type="ARBA" id="ARBA00023002"/>
    </source>
</evidence>
<evidence type="ECO:0000256" key="3">
    <source>
        <dbReference type="ARBA" id="ARBA00009734"/>
    </source>
</evidence>
<evidence type="ECO:0000256" key="2">
    <source>
        <dbReference type="ARBA" id="ARBA00004173"/>
    </source>
</evidence>
<comment type="similarity">
    <text evidence="3">Belongs to the FMP46 family.</text>
</comment>
<dbReference type="InterPro" id="IPR036249">
    <property type="entry name" value="Thioredoxin-like_sf"/>
</dbReference>
<proteinExistence type="inferred from homology"/>
<evidence type="ECO:0000313" key="8">
    <source>
        <dbReference type="Proteomes" id="UP000019375"/>
    </source>
</evidence>
<keyword evidence="5" id="KW-0560">Oxidoreductase</keyword>
<dbReference type="PANTHER" id="PTHR28071:SF1">
    <property type="entry name" value="REDOX PROTEIN FMP46, MITOCHONDRIAL-RELATED"/>
    <property type="match status" value="1"/>
</dbReference>
<sequence>MSFFRTLQNQPRIITLFTDSLQHRPSQKILDSLKAHATGKYKLELAHSFPTLDQLQYMQSVNPTLLAQQVPNVKSLLSKPSHDPLFHSQLDDCVKQGYWKPSSSLWVDWEKQRMGNDATE</sequence>
<dbReference type="Pfam" id="PF07955">
    <property type="entry name" value="DUF1687"/>
    <property type="match status" value="1"/>
</dbReference>
<dbReference type="PANTHER" id="PTHR28071">
    <property type="entry name" value="REDOX PROTEIN FMP46, MITOCHONDRIAL-RELATED"/>
    <property type="match status" value="1"/>
</dbReference>
<dbReference type="OrthoDB" id="4044803at2759"/>
<dbReference type="InterPro" id="IPR012882">
    <property type="entry name" value="Fmp46"/>
</dbReference>
<evidence type="ECO:0000313" key="7">
    <source>
        <dbReference type="EMBL" id="CDF87412.1"/>
    </source>
</evidence>
<dbReference type="SUPFAM" id="SSF52833">
    <property type="entry name" value="Thioredoxin-like"/>
    <property type="match status" value="1"/>
</dbReference>
<dbReference type="Gene3D" id="3.40.30.10">
    <property type="entry name" value="Glutaredoxin"/>
    <property type="match status" value="1"/>
</dbReference>
<dbReference type="EMBL" id="HG316454">
    <property type="protein sequence ID" value="CDF87412.1"/>
    <property type="molecule type" value="Genomic_DNA"/>
</dbReference>
<keyword evidence="8" id="KW-1185">Reference proteome</keyword>
<accession>A0A8J2WUF8</accession>
<dbReference type="Proteomes" id="UP000019375">
    <property type="component" value="Unassembled WGS sequence"/>
</dbReference>
<gene>
    <name evidence="7" type="ORF">BN860_05776g</name>
</gene>
<comment type="subcellular location">
    <subcellularLocation>
        <location evidence="2">Mitochondrion</location>
    </subcellularLocation>
</comment>
<keyword evidence="6" id="KW-0496">Mitochondrion</keyword>